<sequence>MHRQSDINQAFRESVLRNSKGFQYLHTKDFVSALRRRGIHFTEVEANAWIAREQTYFVDKTAEHSENRLWIMAEMERELIVERTRAGLAAAREQGRVGGRRRVMTEDVVEQCRKMLENGATRQQVADVTGVDVKTIYKYLPAT</sequence>
<dbReference type="Gene3D" id="3.40.50.1390">
    <property type="entry name" value="Resolvase, N-terminal catalytic domain"/>
    <property type="match status" value="1"/>
</dbReference>
<comment type="similarity">
    <text evidence="1">Belongs to the site-specific recombinase resolvase family.</text>
</comment>
<dbReference type="Gene3D" id="1.10.10.60">
    <property type="entry name" value="Homeodomain-like"/>
    <property type="match status" value="1"/>
</dbReference>
<organism evidence="4 5">
    <name type="scientific">Klebsiella pneumoniae subsp. pneumoniae</name>
    <dbReference type="NCBI Taxonomy" id="72407"/>
    <lineage>
        <taxon>Bacteria</taxon>
        <taxon>Pseudomonadati</taxon>
        <taxon>Pseudomonadota</taxon>
        <taxon>Gammaproteobacteria</taxon>
        <taxon>Enterobacterales</taxon>
        <taxon>Enterobacteriaceae</taxon>
        <taxon>Klebsiella/Raoultella group</taxon>
        <taxon>Klebsiella</taxon>
        <taxon>Klebsiella pneumoniae complex</taxon>
    </lineage>
</organism>
<dbReference type="SUPFAM" id="SSF53041">
    <property type="entry name" value="Resolvase-like"/>
    <property type="match status" value="1"/>
</dbReference>
<dbReference type="InterPro" id="IPR006120">
    <property type="entry name" value="Resolvase_HTH_dom"/>
</dbReference>
<dbReference type="InterPro" id="IPR009057">
    <property type="entry name" value="Homeodomain-like_sf"/>
</dbReference>
<protein>
    <submittedName>
        <fullName evidence="4">Putative invertase</fullName>
    </submittedName>
</protein>
<dbReference type="SUPFAM" id="SSF46689">
    <property type="entry name" value="Homeodomain-like"/>
    <property type="match status" value="1"/>
</dbReference>
<dbReference type="Pfam" id="PF00239">
    <property type="entry name" value="Resolvase"/>
    <property type="match status" value="1"/>
</dbReference>
<dbReference type="Proteomes" id="UP000254020">
    <property type="component" value="Unassembled WGS sequence"/>
</dbReference>
<gene>
    <name evidence="4" type="primary">hin_2</name>
    <name evidence="4" type="ORF">NCTC9504_04047</name>
</gene>
<dbReference type="GO" id="GO:0000150">
    <property type="term" value="F:DNA strand exchange activity"/>
    <property type="evidence" value="ECO:0007669"/>
    <property type="project" value="InterPro"/>
</dbReference>
<evidence type="ECO:0000259" key="2">
    <source>
        <dbReference type="Pfam" id="PF00239"/>
    </source>
</evidence>
<feature type="domain" description="Resolvase HTH" evidence="3">
    <location>
        <begin position="99"/>
        <end position="142"/>
    </location>
</feature>
<dbReference type="Pfam" id="PF02796">
    <property type="entry name" value="HTH_7"/>
    <property type="match status" value="1"/>
</dbReference>
<dbReference type="InterPro" id="IPR006119">
    <property type="entry name" value="Resolv_N"/>
</dbReference>
<dbReference type="GO" id="GO:0003677">
    <property type="term" value="F:DNA binding"/>
    <property type="evidence" value="ECO:0007669"/>
    <property type="project" value="InterPro"/>
</dbReference>
<proteinExistence type="inferred from homology"/>
<reference evidence="4 5" key="1">
    <citation type="submission" date="2018-06" db="EMBL/GenBank/DDBJ databases">
        <authorList>
            <consortium name="Pathogen Informatics"/>
            <person name="Doyle S."/>
        </authorList>
    </citation>
    <scope>NUCLEOTIDE SEQUENCE [LARGE SCALE GENOMIC DNA]</scope>
    <source>
        <strain evidence="4 5">NCTC9504</strain>
    </source>
</reference>
<dbReference type="CDD" id="cd00569">
    <property type="entry name" value="HTH_Hin_like"/>
    <property type="match status" value="1"/>
</dbReference>
<dbReference type="InterPro" id="IPR036162">
    <property type="entry name" value="Resolvase-like_N_sf"/>
</dbReference>
<dbReference type="EMBL" id="UGMA01000005">
    <property type="protein sequence ID" value="STU89492.1"/>
    <property type="molecule type" value="Genomic_DNA"/>
</dbReference>
<evidence type="ECO:0000313" key="4">
    <source>
        <dbReference type="EMBL" id="STU89492.1"/>
    </source>
</evidence>
<feature type="domain" description="Resolvase/invertase-type recombinase catalytic" evidence="2">
    <location>
        <begin position="28"/>
        <end position="96"/>
    </location>
</feature>
<evidence type="ECO:0000259" key="3">
    <source>
        <dbReference type="Pfam" id="PF02796"/>
    </source>
</evidence>
<dbReference type="AlphaFoldDB" id="A0A377ZXI6"/>
<evidence type="ECO:0000313" key="5">
    <source>
        <dbReference type="Proteomes" id="UP000254020"/>
    </source>
</evidence>
<evidence type="ECO:0000256" key="1">
    <source>
        <dbReference type="ARBA" id="ARBA00009913"/>
    </source>
</evidence>
<name>A0A377ZXI6_KLEPN</name>
<accession>A0A377ZXI6</accession>